<dbReference type="Gene3D" id="3.40.50.300">
    <property type="entry name" value="P-loop containing nucleotide triphosphate hydrolases"/>
    <property type="match status" value="1"/>
</dbReference>
<organism evidence="5 6">
    <name type="scientific">Candidatus Sungiibacteriota bacterium</name>
    <dbReference type="NCBI Taxonomy" id="2750080"/>
    <lineage>
        <taxon>Bacteria</taxon>
        <taxon>Candidatus Sungiibacteriota</taxon>
    </lineage>
</organism>
<dbReference type="GO" id="GO:0006261">
    <property type="term" value="P:DNA-templated DNA replication"/>
    <property type="evidence" value="ECO:0007669"/>
    <property type="project" value="TreeGrafter"/>
</dbReference>
<dbReference type="PANTHER" id="PTHR34388">
    <property type="entry name" value="DNA POLYMERASE III SUBUNIT DELTA"/>
    <property type="match status" value="1"/>
</dbReference>
<dbReference type="Proteomes" id="UP000704960">
    <property type="component" value="Unassembled WGS sequence"/>
</dbReference>
<evidence type="ECO:0000256" key="4">
    <source>
        <dbReference type="ARBA" id="ARBA00022932"/>
    </source>
</evidence>
<name>A0A933DRA5_9BACT</name>
<dbReference type="NCBIfam" id="TIGR01128">
    <property type="entry name" value="holA"/>
    <property type="match status" value="1"/>
</dbReference>
<accession>A0A933DRA5</accession>
<sequence>MIYFLHGPDTYRSRAKMREIIKAFREKAGAPATALTRIDAAEDPQAVLAVGRTASLFSEKELIVLERASRTPAEVTAHLTREIGRWAKDSDITFVFWEEELPAKSPLAAVLMAHAEKAQEFKPLAPAAAMRWLEAEAARRGLKLPAEEKRLLLRVHGSDLWALVSELEKIRDGWSLRTMERTATEVWDFTDAFLRHRRSAYAPLARLLAGGFDAVYLLASLGGALRTAALVWKGVQSGTLESLAGRLHPFAVRKNIELTRSLDAASLGRRFGELIRADTELKIGRLPSSLTLVKLVLERKSKSAA</sequence>
<dbReference type="GO" id="GO:0003887">
    <property type="term" value="F:DNA-directed DNA polymerase activity"/>
    <property type="evidence" value="ECO:0007669"/>
    <property type="project" value="UniProtKB-KW"/>
</dbReference>
<evidence type="ECO:0000256" key="1">
    <source>
        <dbReference type="ARBA" id="ARBA00022679"/>
    </source>
</evidence>
<evidence type="ECO:0008006" key="7">
    <source>
        <dbReference type="Google" id="ProtNLM"/>
    </source>
</evidence>
<reference evidence="5" key="1">
    <citation type="submission" date="2020-07" db="EMBL/GenBank/DDBJ databases">
        <title>Huge and variable diversity of episymbiotic CPR bacteria and DPANN archaea in groundwater ecosystems.</title>
        <authorList>
            <person name="He C.Y."/>
            <person name="Keren R."/>
            <person name="Whittaker M."/>
            <person name="Farag I.F."/>
            <person name="Doudna J."/>
            <person name="Cate J.H.D."/>
            <person name="Banfield J.F."/>
        </authorList>
    </citation>
    <scope>NUCLEOTIDE SEQUENCE</scope>
    <source>
        <strain evidence="5">NC_groundwater_1226_Ag_S-0.1um_59_124</strain>
    </source>
</reference>
<dbReference type="AlphaFoldDB" id="A0A933DRA5"/>
<dbReference type="PANTHER" id="PTHR34388:SF1">
    <property type="entry name" value="DNA POLYMERASE III SUBUNIT DELTA"/>
    <property type="match status" value="1"/>
</dbReference>
<dbReference type="GO" id="GO:0003677">
    <property type="term" value="F:DNA binding"/>
    <property type="evidence" value="ECO:0007669"/>
    <property type="project" value="InterPro"/>
</dbReference>
<dbReference type="InterPro" id="IPR005790">
    <property type="entry name" value="DNA_polIII_delta"/>
</dbReference>
<proteinExistence type="predicted"/>
<keyword evidence="1" id="KW-0808">Transferase</keyword>
<dbReference type="SUPFAM" id="SSF52540">
    <property type="entry name" value="P-loop containing nucleoside triphosphate hydrolases"/>
    <property type="match status" value="1"/>
</dbReference>
<evidence type="ECO:0000313" key="5">
    <source>
        <dbReference type="EMBL" id="MBI4132131.1"/>
    </source>
</evidence>
<evidence type="ECO:0000313" key="6">
    <source>
        <dbReference type="Proteomes" id="UP000704960"/>
    </source>
</evidence>
<evidence type="ECO:0000256" key="2">
    <source>
        <dbReference type="ARBA" id="ARBA00022695"/>
    </source>
</evidence>
<keyword evidence="3" id="KW-0235">DNA replication</keyword>
<dbReference type="EMBL" id="JACQMJ010000004">
    <property type="protein sequence ID" value="MBI4132131.1"/>
    <property type="molecule type" value="Genomic_DNA"/>
</dbReference>
<comment type="caution">
    <text evidence="5">The sequence shown here is derived from an EMBL/GenBank/DDBJ whole genome shotgun (WGS) entry which is preliminary data.</text>
</comment>
<evidence type="ECO:0000256" key="3">
    <source>
        <dbReference type="ARBA" id="ARBA00022705"/>
    </source>
</evidence>
<dbReference type="Gene3D" id="1.20.272.10">
    <property type="match status" value="1"/>
</dbReference>
<keyword evidence="2" id="KW-0548">Nucleotidyltransferase</keyword>
<keyword evidence="4" id="KW-0239">DNA-directed DNA polymerase</keyword>
<protein>
    <recommendedName>
        <fullName evidence="7">DNA polymerase III delta N-terminal domain-containing protein</fullName>
    </recommendedName>
</protein>
<dbReference type="InterPro" id="IPR027417">
    <property type="entry name" value="P-loop_NTPase"/>
</dbReference>
<dbReference type="GO" id="GO:0009360">
    <property type="term" value="C:DNA polymerase III complex"/>
    <property type="evidence" value="ECO:0007669"/>
    <property type="project" value="TreeGrafter"/>
</dbReference>
<gene>
    <name evidence="5" type="ORF">HY474_00695</name>
</gene>